<dbReference type="Pfam" id="PF00294">
    <property type="entry name" value="PfkB"/>
    <property type="match status" value="1"/>
</dbReference>
<protein>
    <recommendedName>
        <fullName evidence="3">Carbohydrate kinase PfkB domain-containing protein</fullName>
    </recommendedName>
</protein>
<dbReference type="GO" id="GO:0033786">
    <property type="term" value="F:heptose-1-phosphate adenylyltransferase activity"/>
    <property type="evidence" value="ECO:0007669"/>
    <property type="project" value="TreeGrafter"/>
</dbReference>
<feature type="non-terminal residue" evidence="4">
    <location>
        <position position="1"/>
    </location>
</feature>
<evidence type="ECO:0000259" key="3">
    <source>
        <dbReference type="Pfam" id="PF00294"/>
    </source>
</evidence>
<dbReference type="InterPro" id="IPR011913">
    <property type="entry name" value="RfaE_dom_I"/>
</dbReference>
<dbReference type="GO" id="GO:0033785">
    <property type="term" value="F:heptose 7-phosphate kinase activity"/>
    <property type="evidence" value="ECO:0007669"/>
    <property type="project" value="TreeGrafter"/>
</dbReference>
<dbReference type="CDD" id="cd01172">
    <property type="entry name" value="RfaE_like"/>
    <property type="match status" value="1"/>
</dbReference>
<evidence type="ECO:0000313" key="4">
    <source>
        <dbReference type="EMBL" id="GAG00026.1"/>
    </source>
</evidence>
<reference evidence="4" key="1">
    <citation type="journal article" date="2014" name="Front. Microbiol.">
        <title>High frequency of phylogenetically diverse reductive dehalogenase-homologous genes in deep subseafloor sedimentary metagenomes.</title>
        <authorList>
            <person name="Kawai M."/>
            <person name="Futagami T."/>
            <person name="Toyoda A."/>
            <person name="Takaki Y."/>
            <person name="Nishi S."/>
            <person name="Hori S."/>
            <person name="Arai W."/>
            <person name="Tsubouchi T."/>
            <person name="Morono Y."/>
            <person name="Uchiyama I."/>
            <person name="Ito T."/>
            <person name="Fujiyama A."/>
            <person name="Inagaki F."/>
            <person name="Takami H."/>
        </authorList>
    </citation>
    <scope>NUCLEOTIDE SEQUENCE</scope>
    <source>
        <strain evidence="4">Expedition CK06-06</strain>
    </source>
</reference>
<keyword evidence="2" id="KW-0418">Kinase</keyword>
<proteinExistence type="predicted"/>
<feature type="domain" description="Carbohydrate kinase PfkB" evidence="3">
    <location>
        <begin position="1"/>
        <end position="251"/>
    </location>
</feature>
<dbReference type="EMBL" id="BARS01026299">
    <property type="protein sequence ID" value="GAG00026.1"/>
    <property type="molecule type" value="Genomic_DNA"/>
</dbReference>
<dbReference type="GO" id="GO:0005829">
    <property type="term" value="C:cytosol"/>
    <property type="evidence" value="ECO:0007669"/>
    <property type="project" value="TreeGrafter"/>
</dbReference>
<keyword evidence="1" id="KW-0808">Transferase</keyword>
<dbReference type="SUPFAM" id="SSF53613">
    <property type="entry name" value="Ribokinase-like"/>
    <property type="match status" value="1"/>
</dbReference>
<dbReference type="Gene3D" id="3.40.1190.20">
    <property type="match status" value="1"/>
</dbReference>
<comment type="caution">
    <text evidence="4">The sequence shown here is derived from an EMBL/GenBank/DDBJ whole genome shotgun (WGS) entry which is preliminary data.</text>
</comment>
<evidence type="ECO:0000256" key="1">
    <source>
        <dbReference type="ARBA" id="ARBA00022679"/>
    </source>
</evidence>
<evidence type="ECO:0000256" key="2">
    <source>
        <dbReference type="ARBA" id="ARBA00022777"/>
    </source>
</evidence>
<dbReference type="PANTHER" id="PTHR46969:SF1">
    <property type="entry name" value="BIFUNCTIONAL PROTEIN HLDE"/>
    <property type="match status" value="1"/>
</dbReference>
<gene>
    <name evidence="4" type="ORF">S01H1_41459</name>
</gene>
<dbReference type="InterPro" id="IPR029056">
    <property type="entry name" value="Ribokinase-like"/>
</dbReference>
<sequence length="266" mass="28752">ASNLAVLEAKVTCCGSLGDDEPGRQFRRLLKERGIEDAGIVIDRSRRTTVKTRMIAHVQHVLRVDEEDTNPVGDKVRSKIIDFLKKNVATFDIVLVSDYAKGLITAQLMKHIVGISRKAAKRVLVDPARIEDYTLYRGVSVVTPNRAETELATGTKIPSEGPADAAGKLLDELNLEAVVVTLDRDGMALLERDGRLQMFPTKTRAVYDVTGAGDMVLSVLGLVLAAGGSFADAVRLANIASGLEVERIGVAPLTRKEIATVLADEH</sequence>
<organism evidence="4">
    <name type="scientific">marine sediment metagenome</name>
    <dbReference type="NCBI Taxonomy" id="412755"/>
    <lineage>
        <taxon>unclassified sequences</taxon>
        <taxon>metagenomes</taxon>
        <taxon>ecological metagenomes</taxon>
    </lineage>
</organism>
<dbReference type="PANTHER" id="PTHR46969">
    <property type="entry name" value="BIFUNCTIONAL PROTEIN HLDE"/>
    <property type="match status" value="1"/>
</dbReference>
<dbReference type="GO" id="GO:0016773">
    <property type="term" value="F:phosphotransferase activity, alcohol group as acceptor"/>
    <property type="evidence" value="ECO:0007669"/>
    <property type="project" value="InterPro"/>
</dbReference>
<dbReference type="AlphaFoldDB" id="X0VHM3"/>
<accession>X0VHM3</accession>
<name>X0VHM3_9ZZZZ</name>
<feature type="non-terminal residue" evidence="4">
    <location>
        <position position="266"/>
    </location>
</feature>
<dbReference type="InterPro" id="IPR011611">
    <property type="entry name" value="PfkB_dom"/>
</dbReference>